<evidence type="ECO:0000313" key="1">
    <source>
        <dbReference type="EMBL" id="MDV0446404.1"/>
    </source>
</evidence>
<evidence type="ECO:0000313" key="2">
    <source>
        <dbReference type="Proteomes" id="UP001271789"/>
    </source>
</evidence>
<dbReference type="RefSeq" id="WP_338098788.1">
    <property type="nucleotide sequence ID" value="NZ_JAWDKD010000003.1"/>
</dbReference>
<organism evidence="1 2">
    <name type="scientific">Methanolapillus africanus</name>
    <dbReference type="NCBI Taxonomy" id="3028297"/>
    <lineage>
        <taxon>Archaea</taxon>
        <taxon>Methanobacteriati</taxon>
        <taxon>Methanobacteriota</taxon>
        <taxon>Stenosarchaea group</taxon>
        <taxon>Methanomicrobia</taxon>
        <taxon>Methanosarcinales</taxon>
        <taxon>Methanosarcinaceae</taxon>
        <taxon>Methanolapillus</taxon>
    </lineage>
</organism>
<proteinExistence type="predicted"/>
<sequence length="259" mass="30428">MNMTEIKKKYIHIMCAGNALPTTYREAQKEYPIHRVVIFNDSTFKNKNEDIEKNILETMDLCKGNRIEVERVDLGKITIDDVMAEFLKIYSKYNDYKFMFNITPGAKPLALCLFYASIWIEGDCYYISEGKKDTAPEILKFERPQIHLKEIEKNPNYVTILSFLNEKKDKEADMQEILRYIGYKHGDKIVEGQYQPVKSGDKTKRYVSIKMITDWTKNLELWGLVTKENIDGRTKKVCLTRDGRFTINFLKNTNNKEEK</sequence>
<dbReference type="EMBL" id="JAWDKD010000003">
    <property type="protein sequence ID" value="MDV0446404.1"/>
    <property type="molecule type" value="Genomic_DNA"/>
</dbReference>
<keyword evidence="2" id="KW-1185">Reference proteome</keyword>
<dbReference type="AlphaFoldDB" id="A0AAE4MI73"/>
<accession>A0AAE4MI73</accession>
<dbReference type="Proteomes" id="UP001271789">
    <property type="component" value="Unassembled WGS sequence"/>
</dbReference>
<comment type="caution">
    <text evidence="1">The sequence shown here is derived from an EMBL/GenBank/DDBJ whole genome shotgun (WGS) entry which is preliminary data.</text>
</comment>
<protein>
    <submittedName>
        <fullName evidence="1">Uncharacterized protein</fullName>
    </submittedName>
</protein>
<reference evidence="1" key="1">
    <citation type="submission" date="2023-06" db="EMBL/GenBank/DDBJ databases">
        <title>Genome sequence of Methanosarcinaceae archaeon Ag5.</title>
        <authorList>
            <person name="Protasov E."/>
            <person name="Platt K."/>
            <person name="Poehlein A."/>
            <person name="Daniel R."/>
            <person name="Brune A."/>
        </authorList>
    </citation>
    <scope>NUCLEOTIDE SEQUENCE</scope>
    <source>
        <strain evidence="1">Ag5</strain>
    </source>
</reference>
<name>A0AAE4MI73_9EURY</name>
<gene>
    <name evidence="1" type="ORF">MsAg5_02370</name>
</gene>